<keyword evidence="3" id="KW-1185">Reference proteome</keyword>
<dbReference type="PANTHER" id="PTHR47843">
    <property type="entry name" value="BTB DOMAIN-CONTAINING PROTEIN-RELATED"/>
    <property type="match status" value="1"/>
</dbReference>
<name>A0A9P4M8A5_9PEZI</name>
<dbReference type="InterPro" id="IPR011333">
    <property type="entry name" value="SKP1/BTB/POZ_sf"/>
</dbReference>
<protein>
    <recommendedName>
        <fullName evidence="1">BTB domain-containing protein</fullName>
    </recommendedName>
</protein>
<dbReference type="Proteomes" id="UP000799772">
    <property type="component" value="Unassembled WGS sequence"/>
</dbReference>
<organism evidence="2 3">
    <name type="scientific">Rhizodiscina lignyota</name>
    <dbReference type="NCBI Taxonomy" id="1504668"/>
    <lineage>
        <taxon>Eukaryota</taxon>
        <taxon>Fungi</taxon>
        <taxon>Dikarya</taxon>
        <taxon>Ascomycota</taxon>
        <taxon>Pezizomycotina</taxon>
        <taxon>Dothideomycetes</taxon>
        <taxon>Pleosporomycetidae</taxon>
        <taxon>Aulographales</taxon>
        <taxon>Rhizodiscinaceae</taxon>
        <taxon>Rhizodiscina</taxon>
    </lineage>
</organism>
<gene>
    <name evidence="2" type="ORF">NA57DRAFT_24429</name>
</gene>
<feature type="non-terminal residue" evidence="2">
    <location>
        <position position="1"/>
    </location>
</feature>
<evidence type="ECO:0000259" key="1">
    <source>
        <dbReference type="PROSITE" id="PS50097"/>
    </source>
</evidence>
<feature type="non-terminal residue" evidence="2">
    <location>
        <position position="137"/>
    </location>
</feature>
<evidence type="ECO:0000313" key="2">
    <source>
        <dbReference type="EMBL" id="KAF2100855.1"/>
    </source>
</evidence>
<dbReference type="PANTHER" id="PTHR47843:SF2">
    <property type="entry name" value="BTB DOMAIN-CONTAINING PROTEIN"/>
    <property type="match status" value="1"/>
</dbReference>
<proteinExistence type="predicted"/>
<reference evidence="2" key="1">
    <citation type="journal article" date="2020" name="Stud. Mycol.">
        <title>101 Dothideomycetes genomes: a test case for predicting lifestyles and emergence of pathogens.</title>
        <authorList>
            <person name="Haridas S."/>
            <person name="Albert R."/>
            <person name="Binder M."/>
            <person name="Bloem J."/>
            <person name="Labutti K."/>
            <person name="Salamov A."/>
            <person name="Andreopoulos B."/>
            <person name="Baker S."/>
            <person name="Barry K."/>
            <person name="Bills G."/>
            <person name="Bluhm B."/>
            <person name="Cannon C."/>
            <person name="Castanera R."/>
            <person name="Culley D."/>
            <person name="Daum C."/>
            <person name="Ezra D."/>
            <person name="Gonzalez J."/>
            <person name="Henrissat B."/>
            <person name="Kuo A."/>
            <person name="Liang C."/>
            <person name="Lipzen A."/>
            <person name="Lutzoni F."/>
            <person name="Magnuson J."/>
            <person name="Mondo S."/>
            <person name="Nolan M."/>
            <person name="Ohm R."/>
            <person name="Pangilinan J."/>
            <person name="Park H.-J."/>
            <person name="Ramirez L."/>
            <person name="Alfaro M."/>
            <person name="Sun H."/>
            <person name="Tritt A."/>
            <person name="Yoshinaga Y."/>
            <person name="Zwiers L.-H."/>
            <person name="Turgeon B."/>
            <person name="Goodwin S."/>
            <person name="Spatafora J."/>
            <person name="Crous P."/>
            <person name="Grigoriev I."/>
        </authorList>
    </citation>
    <scope>NUCLEOTIDE SEQUENCE</scope>
    <source>
        <strain evidence="2">CBS 133067</strain>
    </source>
</reference>
<dbReference type="InterPro" id="IPR000210">
    <property type="entry name" value="BTB/POZ_dom"/>
</dbReference>
<dbReference type="Gene3D" id="3.30.710.10">
    <property type="entry name" value="Potassium Channel Kv1.1, Chain A"/>
    <property type="match status" value="1"/>
</dbReference>
<dbReference type="SUPFAM" id="SSF54695">
    <property type="entry name" value="POZ domain"/>
    <property type="match status" value="1"/>
</dbReference>
<sequence length="137" mass="15337">IVTVEVTNRSETKSFFLHEGLLCHNSSYFKAAINGGFAESSKRVIPLSRTSINVMEAFQMWLYNGKLFGGAEDMGYTFLFQIWVFGDMLGVPGLQNAAIDSVHKKISTGWSIPSHRIDYVYQNTPSGSALRKYVVDM</sequence>
<dbReference type="AlphaFoldDB" id="A0A9P4M8A5"/>
<accession>A0A9P4M8A5</accession>
<dbReference type="OrthoDB" id="194443at2759"/>
<dbReference type="Pfam" id="PF00651">
    <property type="entry name" value="BTB"/>
    <property type="match status" value="1"/>
</dbReference>
<comment type="caution">
    <text evidence="2">The sequence shown here is derived from an EMBL/GenBank/DDBJ whole genome shotgun (WGS) entry which is preliminary data.</text>
</comment>
<dbReference type="EMBL" id="ML978124">
    <property type="protein sequence ID" value="KAF2100855.1"/>
    <property type="molecule type" value="Genomic_DNA"/>
</dbReference>
<dbReference type="PROSITE" id="PS50097">
    <property type="entry name" value="BTB"/>
    <property type="match status" value="1"/>
</dbReference>
<feature type="domain" description="BTB" evidence="1">
    <location>
        <begin position="1"/>
        <end position="67"/>
    </location>
</feature>
<evidence type="ECO:0000313" key="3">
    <source>
        <dbReference type="Proteomes" id="UP000799772"/>
    </source>
</evidence>